<evidence type="ECO:0000256" key="3">
    <source>
        <dbReference type="ARBA" id="ARBA00011245"/>
    </source>
</evidence>
<dbReference type="FunFam" id="3.30.950.10:FF:000001">
    <property type="entry name" value="Siroheme synthase"/>
    <property type="match status" value="1"/>
</dbReference>
<accession>A0A523UML2</accession>
<dbReference type="FunFam" id="3.40.1010.10:FF:000001">
    <property type="entry name" value="Siroheme synthase"/>
    <property type="match status" value="1"/>
</dbReference>
<evidence type="ECO:0000256" key="1">
    <source>
        <dbReference type="ARBA" id="ARBA00002869"/>
    </source>
</evidence>
<dbReference type="SUPFAM" id="SSF69618">
    <property type="entry name" value="HemD-like"/>
    <property type="match status" value="1"/>
</dbReference>
<comment type="cofactor">
    <cofactor evidence="9">
        <name>dipyrromethane</name>
        <dbReference type="ChEBI" id="CHEBI:60342"/>
    </cofactor>
    <text evidence="9">Binds 1 dipyrromethane group covalently.</text>
</comment>
<dbReference type="GO" id="GO:0019354">
    <property type="term" value="P:siroheme biosynthetic process"/>
    <property type="evidence" value="ECO:0007669"/>
    <property type="project" value="InterPro"/>
</dbReference>
<evidence type="ECO:0000256" key="6">
    <source>
        <dbReference type="ARBA" id="ARBA00022691"/>
    </source>
</evidence>
<comment type="catalytic activity">
    <reaction evidence="8 9">
        <text>4 porphobilinogen + H2O = hydroxymethylbilane + 4 NH4(+)</text>
        <dbReference type="Rhea" id="RHEA:13185"/>
        <dbReference type="ChEBI" id="CHEBI:15377"/>
        <dbReference type="ChEBI" id="CHEBI:28938"/>
        <dbReference type="ChEBI" id="CHEBI:57845"/>
        <dbReference type="ChEBI" id="CHEBI:58126"/>
        <dbReference type="EC" id="2.5.1.61"/>
    </reaction>
</comment>
<dbReference type="PANTHER" id="PTHR45790">
    <property type="entry name" value="SIROHEME SYNTHASE-RELATED"/>
    <property type="match status" value="1"/>
</dbReference>
<dbReference type="EC" id="2.5.1.61" evidence="9"/>
<dbReference type="Pfam" id="PF00590">
    <property type="entry name" value="TP_methylase"/>
    <property type="match status" value="1"/>
</dbReference>
<dbReference type="HAMAP" id="MF_00260">
    <property type="entry name" value="Porphobil_deam"/>
    <property type="match status" value="1"/>
</dbReference>
<comment type="similarity">
    <text evidence="2 9">Belongs to the HMBS family.</text>
</comment>
<dbReference type="EMBL" id="SOJK01000263">
    <property type="protein sequence ID" value="TET43551.1"/>
    <property type="molecule type" value="Genomic_DNA"/>
</dbReference>
<dbReference type="InterPro" id="IPR014776">
    <property type="entry name" value="4pyrrole_Mease_sub2"/>
</dbReference>
<comment type="miscellaneous">
    <text evidence="9">The porphobilinogen subunits are added to the dipyrromethane group.</text>
</comment>
<feature type="domain" description="Tetrapyrrole methylase" evidence="11">
    <location>
        <begin position="315"/>
        <end position="526"/>
    </location>
</feature>
<dbReference type="Gene3D" id="3.40.1010.10">
    <property type="entry name" value="Cobalt-precorrin-4 Transmethylase, Domain 1"/>
    <property type="match status" value="1"/>
</dbReference>
<keyword evidence="6" id="KW-0949">S-adenosyl-L-methionine</keyword>
<dbReference type="SUPFAM" id="SSF53850">
    <property type="entry name" value="Periplasmic binding protein-like II"/>
    <property type="match status" value="1"/>
</dbReference>
<dbReference type="FunFam" id="3.40.190.10:FF:000005">
    <property type="entry name" value="Porphobilinogen deaminase"/>
    <property type="match status" value="1"/>
</dbReference>
<dbReference type="GO" id="GO:0004418">
    <property type="term" value="F:hydroxymethylbilane synthase activity"/>
    <property type="evidence" value="ECO:0007669"/>
    <property type="project" value="UniProtKB-UniRule"/>
</dbReference>
<dbReference type="NCBIfam" id="NF004790">
    <property type="entry name" value="PRK06136.1"/>
    <property type="match status" value="1"/>
</dbReference>
<dbReference type="InterPro" id="IPR036803">
    <property type="entry name" value="Porphobilinogen_deaminase_C_sf"/>
</dbReference>
<dbReference type="InterPro" id="IPR035996">
    <property type="entry name" value="4pyrrol_Methylase_sf"/>
</dbReference>
<feature type="domain" description="Porphobilinogen deaminase C-terminal" evidence="14">
    <location>
        <begin position="226"/>
        <end position="293"/>
    </location>
</feature>
<dbReference type="NCBIfam" id="TIGR00212">
    <property type="entry name" value="hemC"/>
    <property type="match status" value="1"/>
</dbReference>
<dbReference type="InterPro" id="IPR022418">
    <property type="entry name" value="Porphobilinogen_deaminase_C"/>
</dbReference>
<protein>
    <recommendedName>
        <fullName evidence="9">Porphobilinogen deaminase</fullName>
        <shortName evidence="9">PBG</shortName>
        <ecNumber evidence="9">2.5.1.61</ecNumber>
    </recommendedName>
    <alternativeName>
        <fullName evidence="9">Hydroxymethylbilane synthase</fullName>
        <shortName evidence="9">HMBS</shortName>
    </alternativeName>
    <alternativeName>
        <fullName evidence="9">Pre-uroporphyrinogen synthase</fullName>
    </alternativeName>
</protein>
<dbReference type="InterPro" id="IPR003043">
    <property type="entry name" value="Uropor_MeTrfase_CS"/>
</dbReference>
<evidence type="ECO:0000259" key="14">
    <source>
        <dbReference type="Pfam" id="PF03900"/>
    </source>
</evidence>
<dbReference type="Gene3D" id="3.40.50.10090">
    <property type="match status" value="2"/>
</dbReference>
<dbReference type="PANTHER" id="PTHR45790:SF3">
    <property type="entry name" value="S-ADENOSYL-L-METHIONINE-DEPENDENT UROPORPHYRINOGEN III METHYLTRANSFERASE, CHLOROPLASTIC"/>
    <property type="match status" value="1"/>
</dbReference>
<keyword evidence="5 9" id="KW-0808">Transferase</keyword>
<feature type="domain" description="Porphobilinogen deaminase N-terminal" evidence="12">
    <location>
        <begin position="4"/>
        <end position="212"/>
    </location>
</feature>
<feature type="domain" description="Tetrapyrrole biosynthesis uroporphyrinogen III synthase" evidence="13">
    <location>
        <begin position="575"/>
        <end position="802"/>
    </location>
</feature>
<sequence length="816" mass="89583">MRNIILGTRASKLALAQVEEIKRALEKLDPDLEVILKRIKTRGDILKDWMPGRGLEEKGLFVKEIEDALLDCKIDLAVHSMKDVPVELPPGLAIAAITKRVDPRDVLISRDGLLLDELPRNARIGTSSPRRKLQLVFYQEHLQIVPLRGNLDTRLRKLREKEIDAIVVAAAGLVRLGWQNRITQYLPYQIMLPAGGQGALGIEIRQADEDIKRILQPLNHDDSRIAITAERCFLRGMGGGCQMPVAVFGQVQEGEVTLKAVIVASNRERILSEEMKGSSRNPEELGMELANKVRTMGFKKDSSSFVFENPRLSGRVYLVGAGPGDPGLISLKGIECISKADVIIYDRLVNKRLLGYVKDKCKLVYMGKLPGESLSQAQINEMMVREARKGKTVVRLKGGDPFLFGRGGEEVEFLAQNNIGFEIVPGISSALAAPMYAGIPVTYRKFSSCLTIVTGHEDPSKERPVVNWANLARQEGTLVILMGLANLSQIVKKLISAGKSKNTPCAVISWGTTPNQKVVEGLLGEMVEKAKGARPPGVIVIGEVVGLRGKLNWFEKKPLFGKRVLITRPVVQAKSLVGLLEERGSEVVEFPTIEISSLSNYRKLDLAIEKLADYDWIIFSSPNGVDHFWKRMNVAGKDARILSKSKIGAIGPKTAANLRHMGIIADFLPDEYSSEGIIEGIEKLGIKGKRILLPRADIAPSFLPEGLRKLGARVEEVAAYRTELSSGGNSAIIRDSLRKGKIDIIIFTSSSTVNNFIKLVGDIDLAGARVACIGPITAREAEKSGMKPDIIPEEHTMEGLVEEIINVLSNPTTRKA</sequence>
<dbReference type="InterPro" id="IPR050161">
    <property type="entry name" value="Siro_Cobalamin_biosynth"/>
</dbReference>
<evidence type="ECO:0000256" key="2">
    <source>
        <dbReference type="ARBA" id="ARBA00005638"/>
    </source>
</evidence>
<dbReference type="PROSITE" id="PS00840">
    <property type="entry name" value="SUMT_2"/>
    <property type="match status" value="1"/>
</dbReference>
<evidence type="ECO:0000256" key="7">
    <source>
        <dbReference type="ARBA" id="ARBA00023244"/>
    </source>
</evidence>
<dbReference type="SUPFAM" id="SSF53790">
    <property type="entry name" value="Tetrapyrrole methylase"/>
    <property type="match status" value="1"/>
</dbReference>
<keyword evidence="4 10" id="KW-0489">Methyltransferase</keyword>
<evidence type="ECO:0000259" key="13">
    <source>
        <dbReference type="Pfam" id="PF02602"/>
    </source>
</evidence>
<dbReference type="Pfam" id="PF01379">
    <property type="entry name" value="Porphobil_deam"/>
    <property type="match status" value="1"/>
</dbReference>
<dbReference type="SUPFAM" id="SSF54782">
    <property type="entry name" value="Porphobilinogen deaminase (hydroxymethylbilane synthase), C-terminal domain"/>
    <property type="match status" value="1"/>
</dbReference>
<dbReference type="CDD" id="cd11642">
    <property type="entry name" value="SUMT"/>
    <property type="match status" value="1"/>
</dbReference>
<dbReference type="InterPro" id="IPR000860">
    <property type="entry name" value="HemC"/>
</dbReference>
<dbReference type="CDD" id="cd13646">
    <property type="entry name" value="PBP2_EcHMBS_like"/>
    <property type="match status" value="1"/>
</dbReference>
<proteinExistence type="inferred from homology"/>
<dbReference type="PRINTS" id="PR00151">
    <property type="entry name" value="PORPHBDMNASE"/>
</dbReference>
<evidence type="ECO:0000256" key="4">
    <source>
        <dbReference type="ARBA" id="ARBA00022603"/>
    </source>
</evidence>
<dbReference type="GO" id="GO:0004851">
    <property type="term" value="F:uroporphyrin-III C-methyltransferase activity"/>
    <property type="evidence" value="ECO:0007669"/>
    <property type="project" value="UniProtKB-ARBA"/>
</dbReference>
<reference evidence="15 16" key="1">
    <citation type="submission" date="2019-03" db="EMBL/GenBank/DDBJ databases">
        <title>Metabolic potential of uncultured bacteria and archaea associated with petroleum seepage in deep-sea sediments.</title>
        <authorList>
            <person name="Dong X."/>
            <person name="Hubert C."/>
        </authorList>
    </citation>
    <scope>NUCLEOTIDE SEQUENCE [LARGE SCALE GENOMIC DNA]</scope>
    <source>
        <strain evidence="15">E29_bin78</strain>
    </source>
</reference>
<dbReference type="AlphaFoldDB" id="A0A523UML2"/>
<gene>
    <name evidence="9 15" type="primary">hemC</name>
    <name evidence="15" type="ORF">E3J59_06305</name>
</gene>
<dbReference type="InterPro" id="IPR036108">
    <property type="entry name" value="4pyrrol_syn_uPrphyn_synt_sf"/>
</dbReference>
<evidence type="ECO:0000256" key="8">
    <source>
        <dbReference type="ARBA" id="ARBA00048169"/>
    </source>
</evidence>
<evidence type="ECO:0000313" key="15">
    <source>
        <dbReference type="EMBL" id="TET43551.1"/>
    </source>
</evidence>
<dbReference type="GO" id="GO:0005737">
    <property type="term" value="C:cytoplasm"/>
    <property type="evidence" value="ECO:0007669"/>
    <property type="project" value="UniProtKB-UniRule"/>
</dbReference>
<keyword evidence="7 9" id="KW-0627">Porphyrin biosynthesis</keyword>
<dbReference type="Pfam" id="PF03900">
    <property type="entry name" value="Porphobil_deamC"/>
    <property type="match status" value="1"/>
</dbReference>
<comment type="function">
    <text evidence="1 9">Tetrapolymerization of the monopyrrole PBG into the hydroxymethylbilane pre-uroporphyrinogen in several discrete steps.</text>
</comment>
<evidence type="ECO:0000256" key="9">
    <source>
        <dbReference type="HAMAP-Rule" id="MF_00260"/>
    </source>
</evidence>
<comment type="similarity">
    <text evidence="10">Belongs to the precorrin methyltransferase family.</text>
</comment>
<evidence type="ECO:0000259" key="11">
    <source>
        <dbReference type="Pfam" id="PF00590"/>
    </source>
</evidence>
<dbReference type="CDD" id="cd06578">
    <property type="entry name" value="HemD"/>
    <property type="match status" value="1"/>
</dbReference>
<dbReference type="Gene3D" id="3.40.190.10">
    <property type="entry name" value="Periplasmic binding protein-like II"/>
    <property type="match status" value="2"/>
</dbReference>
<dbReference type="InterPro" id="IPR003754">
    <property type="entry name" value="4pyrrol_synth_uPrphyn_synth"/>
</dbReference>
<dbReference type="InterPro" id="IPR014777">
    <property type="entry name" value="4pyrrole_Mease_sub1"/>
</dbReference>
<dbReference type="Pfam" id="PF02602">
    <property type="entry name" value="HEM4"/>
    <property type="match status" value="1"/>
</dbReference>
<dbReference type="GO" id="GO:0032259">
    <property type="term" value="P:methylation"/>
    <property type="evidence" value="ECO:0007669"/>
    <property type="project" value="UniProtKB-KW"/>
</dbReference>
<dbReference type="GO" id="GO:0006782">
    <property type="term" value="P:protoporphyrinogen IX biosynthetic process"/>
    <property type="evidence" value="ECO:0007669"/>
    <property type="project" value="UniProtKB-UniRule"/>
</dbReference>
<comment type="subunit">
    <text evidence="3 9">Monomer.</text>
</comment>
<name>A0A523UML2_UNCAE</name>
<dbReference type="FunFam" id="3.40.50.10090:FF:000001">
    <property type="entry name" value="Bifunctional uroporphyrinogen-III C-methyltransferase/uroporphyrinogen-III synthase"/>
    <property type="match status" value="1"/>
</dbReference>
<dbReference type="Gene3D" id="3.30.160.40">
    <property type="entry name" value="Porphobilinogen deaminase, C-terminal domain"/>
    <property type="match status" value="1"/>
</dbReference>
<dbReference type="Proteomes" id="UP000320679">
    <property type="component" value="Unassembled WGS sequence"/>
</dbReference>
<dbReference type="GO" id="GO:0004852">
    <property type="term" value="F:uroporphyrinogen-III synthase activity"/>
    <property type="evidence" value="ECO:0007669"/>
    <property type="project" value="InterPro"/>
</dbReference>
<dbReference type="Gene3D" id="3.30.950.10">
    <property type="entry name" value="Methyltransferase, Cobalt-precorrin-4 Transmethylase, Domain 2"/>
    <property type="match status" value="1"/>
</dbReference>
<organism evidence="15 16">
    <name type="scientific">Aerophobetes bacterium</name>
    <dbReference type="NCBI Taxonomy" id="2030807"/>
    <lineage>
        <taxon>Bacteria</taxon>
        <taxon>Candidatus Aerophobota</taxon>
    </lineage>
</organism>
<comment type="caution">
    <text evidence="15">The sequence shown here is derived from an EMBL/GenBank/DDBJ whole genome shotgun (WGS) entry which is preliminary data.</text>
</comment>
<dbReference type="InterPro" id="IPR022417">
    <property type="entry name" value="Porphobilin_deaminase_N"/>
</dbReference>
<dbReference type="InterPro" id="IPR006366">
    <property type="entry name" value="CobA/CysG_C"/>
</dbReference>
<dbReference type="InterPro" id="IPR000878">
    <property type="entry name" value="4pyrrol_Mease"/>
</dbReference>
<evidence type="ECO:0000256" key="5">
    <source>
        <dbReference type="ARBA" id="ARBA00022679"/>
    </source>
</evidence>
<dbReference type="NCBIfam" id="TIGR01469">
    <property type="entry name" value="cobA_cysG_Cterm"/>
    <property type="match status" value="1"/>
</dbReference>
<evidence type="ECO:0000313" key="16">
    <source>
        <dbReference type="Proteomes" id="UP000320679"/>
    </source>
</evidence>
<evidence type="ECO:0000256" key="10">
    <source>
        <dbReference type="RuleBase" id="RU003960"/>
    </source>
</evidence>
<feature type="modified residue" description="S-(dipyrrolylmethanemethyl)cysteine" evidence="9">
    <location>
        <position position="241"/>
    </location>
</feature>
<evidence type="ECO:0000259" key="12">
    <source>
        <dbReference type="Pfam" id="PF01379"/>
    </source>
</evidence>